<name>A0AAF0DN66_9EURO</name>
<dbReference type="AlphaFoldDB" id="A0AAF0DN66"/>
<dbReference type="EMBL" id="CP120631">
    <property type="protein sequence ID" value="WEW61667.1"/>
    <property type="molecule type" value="Genomic_DNA"/>
</dbReference>
<reference evidence="1" key="1">
    <citation type="submission" date="2023-03" db="EMBL/GenBank/DDBJ databases">
        <title>Emydomyces testavorans Genome Sequence.</title>
        <authorList>
            <person name="Hoyer L."/>
        </authorList>
    </citation>
    <scope>NUCLEOTIDE SEQUENCE</scope>
    <source>
        <strain evidence="1">16-2883</strain>
    </source>
</reference>
<dbReference type="Proteomes" id="UP001219355">
    <property type="component" value="Chromosome 5"/>
</dbReference>
<dbReference type="PANTHER" id="PTHR42052">
    <property type="entry name" value="ABM DOMAIN-CONTAINING PROTEIN"/>
    <property type="match status" value="1"/>
</dbReference>
<evidence type="ECO:0008006" key="3">
    <source>
        <dbReference type="Google" id="ProtNLM"/>
    </source>
</evidence>
<evidence type="ECO:0000313" key="1">
    <source>
        <dbReference type="EMBL" id="WEW61667.1"/>
    </source>
</evidence>
<proteinExistence type="predicted"/>
<dbReference type="Gene3D" id="3.30.70.100">
    <property type="match status" value="2"/>
</dbReference>
<dbReference type="PANTHER" id="PTHR42052:SF1">
    <property type="entry name" value="ABM DOMAIN-CONTAINING PROTEIN"/>
    <property type="match status" value="1"/>
</dbReference>
<keyword evidence="2" id="KW-1185">Reference proteome</keyword>
<organism evidence="1 2">
    <name type="scientific">Emydomyces testavorans</name>
    <dbReference type="NCBI Taxonomy" id="2070801"/>
    <lineage>
        <taxon>Eukaryota</taxon>
        <taxon>Fungi</taxon>
        <taxon>Dikarya</taxon>
        <taxon>Ascomycota</taxon>
        <taxon>Pezizomycotina</taxon>
        <taxon>Eurotiomycetes</taxon>
        <taxon>Eurotiomycetidae</taxon>
        <taxon>Onygenales</taxon>
        <taxon>Nannizziopsiaceae</taxon>
        <taxon>Emydomyces</taxon>
    </lineage>
</organism>
<gene>
    <name evidence="1" type="ORF">PRK78_007159</name>
</gene>
<accession>A0AAF0DN66</accession>
<sequence length="216" mass="24612">MPITELALLHLKPTITTTTTTNPNLQSALRSAKHAMESFTNHPFHLYTQVEDPSYIYIIGSWSSLTQHLEQWIPSPANQALLKSTRDLLDVEWMFHLDIDQLVTNEEGSEEGTMPFSAPVIAIVRHFVEEGKKEEFLDVFDRNKGLLVEATAPQPICGGWRMDGEQESGREGAERDEFVLFSGWRDVAHHFEFAQTEEFERIEPEPPEVALWYGGV</sequence>
<evidence type="ECO:0000313" key="2">
    <source>
        <dbReference type="Proteomes" id="UP001219355"/>
    </source>
</evidence>
<protein>
    <recommendedName>
        <fullName evidence="3">ABM domain-containing protein</fullName>
    </recommendedName>
</protein>